<feature type="transmembrane region" description="Helical" evidence="2">
    <location>
        <begin position="517"/>
        <end position="537"/>
    </location>
</feature>
<proteinExistence type="predicted"/>
<dbReference type="Pfam" id="PF16555">
    <property type="entry name" value="GramPos_pilinD1"/>
    <property type="match status" value="1"/>
</dbReference>
<gene>
    <name evidence="6" type="ORF">FC50_GL001144</name>
</gene>
<feature type="chain" id="PRO_5039300020" evidence="3">
    <location>
        <begin position="25"/>
        <end position="544"/>
    </location>
</feature>
<feature type="domain" description="Gram-positive pilin subunit D1 N-terminal" evidence="4">
    <location>
        <begin position="55"/>
        <end position="188"/>
    </location>
</feature>
<accession>A0A0R1TX14</accession>
<evidence type="ECO:0000259" key="5">
    <source>
        <dbReference type="Pfam" id="PF17802"/>
    </source>
</evidence>
<evidence type="ECO:0000256" key="2">
    <source>
        <dbReference type="SAM" id="Phobius"/>
    </source>
</evidence>
<feature type="domain" description="SpaA-like prealbumin fold" evidence="5">
    <location>
        <begin position="397"/>
        <end position="500"/>
    </location>
</feature>
<dbReference type="NCBIfam" id="NF033902">
    <property type="entry name" value="iso_D2_wall_anc"/>
    <property type="match status" value="1"/>
</dbReference>
<dbReference type="OrthoDB" id="3199332at2"/>
<evidence type="ECO:0000313" key="7">
    <source>
        <dbReference type="Proteomes" id="UP000051922"/>
    </source>
</evidence>
<dbReference type="InterPro" id="IPR048052">
    <property type="entry name" value="FM1-like"/>
</dbReference>
<dbReference type="Gene3D" id="2.60.40.10">
    <property type="entry name" value="Immunoglobulins"/>
    <property type="match status" value="2"/>
</dbReference>
<dbReference type="EMBL" id="AZFJ01000049">
    <property type="protein sequence ID" value="KRL85756.1"/>
    <property type="molecule type" value="Genomic_DNA"/>
</dbReference>
<dbReference type="Pfam" id="PF17802">
    <property type="entry name" value="SpaA"/>
    <property type="match status" value="1"/>
</dbReference>
<evidence type="ECO:0000256" key="3">
    <source>
        <dbReference type="SAM" id="SignalP"/>
    </source>
</evidence>
<dbReference type="Gene3D" id="2.60.40.740">
    <property type="match status" value="1"/>
</dbReference>
<dbReference type="STRING" id="1423783.FC50_GL001144"/>
<dbReference type="InterPro" id="IPR041033">
    <property type="entry name" value="SpaA_PFL_dom_1"/>
</dbReference>
<dbReference type="RefSeq" id="WP_054650587.1">
    <property type="nucleotide sequence ID" value="NZ_AZFJ01000049.1"/>
</dbReference>
<keyword evidence="2" id="KW-0472">Membrane</keyword>
<feature type="signal peptide" evidence="3">
    <location>
        <begin position="1"/>
        <end position="24"/>
    </location>
</feature>
<dbReference type="InterPro" id="IPR032364">
    <property type="entry name" value="GramPos_pilinD1_N"/>
</dbReference>
<evidence type="ECO:0000313" key="6">
    <source>
        <dbReference type="EMBL" id="KRL85756.1"/>
    </source>
</evidence>
<feature type="region of interest" description="Disordered" evidence="1">
    <location>
        <begin position="59"/>
        <end position="81"/>
    </location>
</feature>
<keyword evidence="2" id="KW-0812">Transmembrane</keyword>
<evidence type="ECO:0000259" key="4">
    <source>
        <dbReference type="Pfam" id="PF16555"/>
    </source>
</evidence>
<keyword evidence="3" id="KW-0732">Signal</keyword>
<keyword evidence="2" id="KW-1133">Transmembrane helix</keyword>
<name>A0A0R1TX14_9LACO</name>
<dbReference type="Proteomes" id="UP000051922">
    <property type="component" value="Unassembled WGS sequence"/>
</dbReference>
<dbReference type="PATRIC" id="fig|1423783.4.peg.1186"/>
<evidence type="ECO:0000256" key="1">
    <source>
        <dbReference type="SAM" id="MobiDB-lite"/>
    </source>
</evidence>
<dbReference type="AlphaFoldDB" id="A0A0R1TX14"/>
<dbReference type="InterPro" id="IPR013783">
    <property type="entry name" value="Ig-like_fold"/>
</dbReference>
<organism evidence="6 7">
    <name type="scientific">Lacticaseibacillus pantheris DSM 15945 = JCM 12539 = NBRC 106106</name>
    <dbReference type="NCBI Taxonomy" id="1423783"/>
    <lineage>
        <taxon>Bacteria</taxon>
        <taxon>Bacillati</taxon>
        <taxon>Bacillota</taxon>
        <taxon>Bacilli</taxon>
        <taxon>Lactobacillales</taxon>
        <taxon>Lactobacillaceae</taxon>
        <taxon>Lacticaseibacillus</taxon>
    </lineage>
</organism>
<feature type="region of interest" description="Disordered" evidence="1">
    <location>
        <begin position="369"/>
        <end position="389"/>
    </location>
</feature>
<protein>
    <submittedName>
        <fullName evidence="6">Uncharacterized protein</fullName>
    </submittedName>
</protein>
<reference evidence="6 7" key="1">
    <citation type="journal article" date="2015" name="Genome Announc.">
        <title>Expanding the biotechnology potential of lactobacilli through comparative genomics of 213 strains and associated genera.</title>
        <authorList>
            <person name="Sun Z."/>
            <person name="Harris H.M."/>
            <person name="McCann A."/>
            <person name="Guo C."/>
            <person name="Argimon S."/>
            <person name="Zhang W."/>
            <person name="Yang X."/>
            <person name="Jeffery I.B."/>
            <person name="Cooney J.C."/>
            <person name="Kagawa T.F."/>
            <person name="Liu W."/>
            <person name="Song Y."/>
            <person name="Salvetti E."/>
            <person name="Wrobel A."/>
            <person name="Rasinkangas P."/>
            <person name="Parkhill J."/>
            <person name="Rea M.C."/>
            <person name="O'Sullivan O."/>
            <person name="Ritari J."/>
            <person name="Douillard F.P."/>
            <person name="Paul Ross R."/>
            <person name="Yang R."/>
            <person name="Briner A.E."/>
            <person name="Felis G.E."/>
            <person name="de Vos W.M."/>
            <person name="Barrangou R."/>
            <person name="Klaenhammer T.R."/>
            <person name="Caufield P.W."/>
            <person name="Cui Y."/>
            <person name="Zhang H."/>
            <person name="O'Toole P.W."/>
        </authorList>
    </citation>
    <scope>NUCLEOTIDE SEQUENCE [LARGE SCALE GENOMIC DNA]</scope>
    <source>
        <strain evidence="6 7">DSM 15945</strain>
    </source>
</reference>
<keyword evidence="7" id="KW-1185">Reference proteome</keyword>
<comment type="caution">
    <text evidence="6">The sequence shown here is derived from an EMBL/GenBank/DDBJ whole genome shotgun (WGS) entry which is preliminary data.</text>
</comment>
<feature type="region of interest" description="Disordered" evidence="1">
    <location>
        <begin position="223"/>
        <end position="250"/>
    </location>
</feature>
<sequence length="544" mass="57509">MNKTKIVHIVGVCGLALGALGAASAPLISNHYAATVSAASSSSALVSDDTSARSITLHKYTGTPATGSDEEPSTTVPDDAKPLGGISFTIQKVSHVAGKTFDGNDSSTYTVDSSFTEQTVTTAADGTVTAALGTGTSADGYYLVTEQASAAVKEAAKPFIVHVPMTHKDATTGDKSLEYDVNIYPKNQVDEDSMKLNPTKTFKDGTTEDSVKTGTDVSWNMTINRPSDIHDTGVETAGNTSETVTNADGSKTTTDTTVYKTYANELKLVDVLDDNLMTYKDVSKVVISSPNDQSGMTDTALTKDTDYTVTTTKADGKTTVTVELTDAGIKKFAAASSDSKLVATLDTTVNADSDAKIINTFDTYYKGTITPNTESHQTTTPGGDGDDNTPTPTVYFGNVDVDKTDQDNKPLANAVFTLYPTKEDAEKGTNPVTDKDGNVVTAKTDDSGKAEFTGLQVDKTSHEQKYYLVETDAPAGYDVEQKVHEVTATQDTKSDATVVDNDNIMPNLPLTGSQARIVLYAFTTALIVAGGAGVYVMKRRQRNA</sequence>